<keyword evidence="4" id="KW-1185">Reference proteome</keyword>
<evidence type="ECO:0000256" key="2">
    <source>
        <dbReference type="SAM" id="Phobius"/>
    </source>
</evidence>
<accession>A0A4P9XBT5</accession>
<keyword evidence="2" id="KW-0472">Membrane</keyword>
<proteinExistence type="predicted"/>
<feature type="transmembrane region" description="Helical" evidence="2">
    <location>
        <begin position="110"/>
        <end position="129"/>
    </location>
</feature>
<organism evidence="3 4">
    <name type="scientific">Caulochytrium protostelioides</name>
    <dbReference type="NCBI Taxonomy" id="1555241"/>
    <lineage>
        <taxon>Eukaryota</taxon>
        <taxon>Fungi</taxon>
        <taxon>Fungi incertae sedis</taxon>
        <taxon>Chytridiomycota</taxon>
        <taxon>Chytridiomycota incertae sedis</taxon>
        <taxon>Chytridiomycetes</taxon>
        <taxon>Caulochytriales</taxon>
        <taxon>Caulochytriaceae</taxon>
        <taxon>Caulochytrium</taxon>
    </lineage>
</organism>
<evidence type="ECO:0000256" key="1">
    <source>
        <dbReference type="SAM" id="MobiDB-lite"/>
    </source>
</evidence>
<keyword evidence="2" id="KW-1133">Transmembrane helix</keyword>
<evidence type="ECO:0000313" key="3">
    <source>
        <dbReference type="EMBL" id="RKP02897.1"/>
    </source>
</evidence>
<dbReference type="EMBL" id="ML014133">
    <property type="protein sequence ID" value="RKP02897.1"/>
    <property type="molecule type" value="Genomic_DNA"/>
</dbReference>
<gene>
    <name evidence="3" type="ORF">CXG81DRAFT_24496</name>
</gene>
<feature type="region of interest" description="Disordered" evidence="1">
    <location>
        <begin position="329"/>
        <end position="353"/>
    </location>
</feature>
<protein>
    <submittedName>
        <fullName evidence="3">Uncharacterized protein</fullName>
    </submittedName>
</protein>
<evidence type="ECO:0000313" key="4">
    <source>
        <dbReference type="Proteomes" id="UP000274922"/>
    </source>
</evidence>
<name>A0A4P9XBT5_9FUNG</name>
<dbReference type="Proteomes" id="UP000274922">
    <property type="component" value="Unassembled WGS sequence"/>
</dbReference>
<feature type="compositionally biased region" description="Low complexity" evidence="1">
    <location>
        <begin position="329"/>
        <end position="345"/>
    </location>
</feature>
<sequence>MMLRHRWTARAPAPWSRGLLMHLYASRRPAAAACRPALLGRRAVSTATSPTAAATDAADSTPSQAPPIQHPAWTLAHVTEDAALPSPTDPSLHLIYRSPLGSTLSLLKRVSLVSSALAWLCVPAAFITLSDMAATLVATDAMMAAAGEASAAAALEDAVQAAHDAPNIPVIAASISISCLMATSSTALLTYVVRPYVTRLWIQTPASSASSTSPPELTADTLVYAERLDLLGRRYMVPPFPTGAAVANDPDAAVHAAANTAAPPTPLRLGDLRPAGGARVFAVWKWTHPARPQHPEWFYVHQGLEPGPTTLTPVFQSLCEAVSTSAAGALAGSRSRSPRPSSDATIPAARAGGSEAAWTDLVSGLKAQAEAARKQQQQQQQSKS</sequence>
<feature type="transmembrane region" description="Helical" evidence="2">
    <location>
        <begin position="170"/>
        <end position="193"/>
    </location>
</feature>
<reference evidence="4" key="1">
    <citation type="journal article" date="2018" name="Nat. Microbiol.">
        <title>Leveraging single-cell genomics to expand the fungal tree of life.</title>
        <authorList>
            <person name="Ahrendt S.R."/>
            <person name="Quandt C.A."/>
            <person name="Ciobanu D."/>
            <person name="Clum A."/>
            <person name="Salamov A."/>
            <person name="Andreopoulos B."/>
            <person name="Cheng J.F."/>
            <person name="Woyke T."/>
            <person name="Pelin A."/>
            <person name="Henrissat B."/>
            <person name="Reynolds N.K."/>
            <person name="Benny G.L."/>
            <person name="Smith M.E."/>
            <person name="James T.Y."/>
            <person name="Grigoriev I.V."/>
        </authorList>
    </citation>
    <scope>NUCLEOTIDE SEQUENCE [LARGE SCALE GENOMIC DNA]</scope>
    <source>
        <strain evidence="4">ATCC 52028</strain>
    </source>
</reference>
<keyword evidence="2" id="KW-0812">Transmembrane</keyword>
<dbReference type="AlphaFoldDB" id="A0A4P9XBT5"/>